<evidence type="ECO:0000256" key="1">
    <source>
        <dbReference type="SAM" id="MobiDB-lite"/>
    </source>
</evidence>
<feature type="region of interest" description="Disordered" evidence="1">
    <location>
        <begin position="534"/>
        <end position="590"/>
    </location>
</feature>
<feature type="compositionally biased region" description="Polar residues" evidence="1">
    <location>
        <begin position="412"/>
        <end position="423"/>
    </location>
</feature>
<feature type="compositionally biased region" description="Polar residues" evidence="1">
    <location>
        <begin position="663"/>
        <end position="674"/>
    </location>
</feature>
<protein>
    <submittedName>
        <fullName evidence="2">Uncharacterized protein</fullName>
    </submittedName>
</protein>
<sequence>MRERERITIRRSRGSVGCRRDLTSRRHASPLMIQREDSATNSNTVFCTPPHNTRSWGAVRAYWERIAELAKGSVKCLLDVAGGSLKTAKAETVAPEPLVESSLGLPRLSKTQGFFTNEPSVAIDPMLPGRGSTDGSLHMPPLPPDPYQSVLSESVAAVPGALPSGAGSTTTPAPQVVYNFYYMNSGSFNPAASPLVLSGQAHQPTFVVNSSTVSHGGGALLRQTIAQKRQRDREGKYEHTGANKLHKSRSDASLHVANVEVQNHLITNRRVEPNEIICAQNNTSNKKEFLDTAFQSATSRNDSVRDVMSIVKGGEMLPLKGTALNNGFARPGPPAVAFDDDGFASNAGSDDGDGEGDTTDSRAPTKPSFGTGVSGQASAFGAKDGTTFAKISFNLGAGSSAAPTDKPAVPSNPFSLGAGSSTAPADKPAVPSNPFSFGAGSSAAPADKPAVPSNPFSFGAGSSAAPTDKPAVPSNPFSLGAGSSAAPTDKPAVASNPFSLGAGSSTVAISGVKEATLPDASRSKVTSEAMPIVNNGFARPGPPAVAFDDDGFASNAGSDDGDGEGDTTDSRAPTKPSFGTGVSGQASAFGAKDGTTFTKISFSLGAGSSAAPADKPAVPSNPFSLGAGSSTAPTDKPAVPSNPFSLGAGSSAAPADKPAVPSNPFSLGAGSSTAPADKPAVPSNPFSLGAGSSAAPADKPAVPSNPFSFGAGSSAAPTDKPAVASNPFSLGAGSSTVAISGVKEATLPDASRSKVTSEAMPIVNNGFARPGPPAVAFDDDGFASNAGSDDGDGEGDTTDSRAPTKPSLARS</sequence>
<feature type="compositionally biased region" description="Low complexity" evidence="1">
    <location>
        <begin position="432"/>
        <end position="446"/>
    </location>
</feature>
<gene>
    <name evidence="2" type="ORF">TVY486_0302550</name>
</gene>
<feature type="region of interest" description="Disordered" evidence="1">
    <location>
        <begin position="763"/>
        <end position="811"/>
    </location>
</feature>
<feature type="non-terminal residue" evidence="2">
    <location>
        <position position="811"/>
    </location>
</feature>
<feature type="compositionally biased region" description="Basic and acidic residues" evidence="1">
    <location>
        <begin position="229"/>
        <end position="241"/>
    </location>
</feature>
<feature type="region of interest" description="Disordered" evidence="1">
    <location>
        <begin position="331"/>
        <end position="377"/>
    </location>
</feature>
<feature type="compositionally biased region" description="Polar residues" evidence="1">
    <location>
        <begin position="621"/>
        <end position="633"/>
    </location>
</feature>
<dbReference type="AlphaFoldDB" id="G0TSY8"/>
<name>G0TSY8_TRYVY</name>
<proteinExistence type="predicted"/>
<organism evidence="2">
    <name type="scientific">Trypanosoma vivax (strain Y486)</name>
    <dbReference type="NCBI Taxonomy" id="1055687"/>
    <lineage>
        <taxon>Eukaryota</taxon>
        <taxon>Discoba</taxon>
        <taxon>Euglenozoa</taxon>
        <taxon>Kinetoplastea</taxon>
        <taxon>Metakinetoplastina</taxon>
        <taxon>Trypanosomatida</taxon>
        <taxon>Trypanosomatidae</taxon>
        <taxon>Trypanosoma</taxon>
        <taxon>Duttonella</taxon>
    </lineage>
</organism>
<feature type="region of interest" description="Disordered" evidence="1">
    <location>
        <begin position="399"/>
        <end position="490"/>
    </location>
</feature>
<evidence type="ECO:0000313" key="2">
    <source>
        <dbReference type="EMBL" id="CCC47068.1"/>
    </source>
</evidence>
<reference evidence="2" key="1">
    <citation type="journal article" date="2012" name="Proc. Natl. Acad. Sci. U.S.A.">
        <title>Antigenic diversity is generated by distinct evolutionary mechanisms in African trypanosome species.</title>
        <authorList>
            <person name="Jackson A.P."/>
            <person name="Berry A."/>
            <person name="Aslett M."/>
            <person name="Allison H.C."/>
            <person name="Burton P."/>
            <person name="Vavrova-Anderson J."/>
            <person name="Brown R."/>
            <person name="Browne H."/>
            <person name="Corton N."/>
            <person name="Hauser H."/>
            <person name="Gamble J."/>
            <person name="Gilderthorp R."/>
            <person name="Marcello L."/>
            <person name="McQuillan J."/>
            <person name="Otto T.D."/>
            <person name="Quail M.A."/>
            <person name="Sanders M.J."/>
            <person name="van Tonder A."/>
            <person name="Ginger M.L."/>
            <person name="Field M.C."/>
            <person name="Barry J.D."/>
            <person name="Hertz-Fowler C."/>
            <person name="Berriman M."/>
        </authorList>
    </citation>
    <scope>NUCLEOTIDE SEQUENCE</scope>
    <source>
        <strain evidence="2">Y486</strain>
    </source>
</reference>
<feature type="region of interest" description="Disordered" evidence="1">
    <location>
        <begin position="606"/>
        <end position="734"/>
    </location>
</feature>
<feature type="region of interest" description="Disordered" evidence="1">
    <location>
        <begin position="227"/>
        <end position="249"/>
    </location>
</feature>
<dbReference type="EMBL" id="HE573019">
    <property type="protein sequence ID" value="CCC47068.1"/>
    <property type="molecule type" value="Genomic_DNA"/>
</dbReference>
<accession>G0TSY8</accession>
<dbReference type="VEuPathDB" id="TriTrypDB:TvY486_0302550"/>